<keyword evidence="9" id="KW-0472">Membrane</keyword>
<gene>
    <name evidence="10" type="ORF">WOLCODRAFT_76869</name>
</gene>
<evidence type="ECO:0000256" key="9">
    <source>
        <dbReference type="RuleBase" id="RU365073"/>
    </source>
</evidence>
<dbReference type="AlphaFoldDB" id="A0A2H3K6K2"/>
<comment type="subunit">
    <text evidence="9">Component of the nuclear pore complex (NPC).</text>
</comment>
<evidence type="ECO:0000256" key="1">
    <source>
        <dbReference type="ARBA" id="ARBA00004567"/>
    </source>
</evidence>
<dbReference type="OrthoDB" id="17644at2759"/>
<keyword evidence="4 9" id="KW-0509">mRNA transport</keyword>
<proteinExistence type="inferred from homology"/>
<dbReference type="OMA" id="ELMEWLN"/>
<dbReference type="Pfam" id="PF07575">
    <property type="entry name" value="Nucleopor_Nup85"/>
    <property type="match status" value="1"/>
</dbReference>
<evidence type="ECO:0000313" key="11">
    <source>
        <dbReference type="Proteomes" id="UP000218811"/>
    </source>
</evidence>
<keyword evidence="6 9" id="KW-0811">Translocation</keyword>
<dbReference type="PANTHER" id="PTHR13373:SF21">
    <property type="entry name" value="NUCLEAR PORE COMPLEX PROTEIN NUP85"/>
    <property type="match status" value="1"/>
</dbReference>
<comment type="function">
    <text evidence="9">Functions as a component of the nuclear pore complex (NPC).</text>
</comment>
<dbReference type="GO" id="GO:0031965">
    <property type="term" value="C:nuclear membrane"/>
    <property type="evidence" value="ECO:0007669"/>
    <property type="project" value="UniProtKB-UniRule"/>
</dbReference>
<name>A0A2H3K6K2_WOLCO</name>
<dbReference type="STRING" id="742152.A0A2H3K6K2"/>
<dbReference type="InterPro" id="IPR011502">
    <property type="entry name" value="Nucleoporin_Nup85"/>
</dbReference>
<dbReference type="GO" id="GO:0006606">
    <property type="term" value="P:protein import into nucleus"/>
    <property type="evidence" value="ECO:0007669"/>
    <property type="project" value="TreeGrafter"/>
</dbReference>
<accession>A0A2H3K6K2</accession>
<evidence type="ECO:0000256" key="3">
    <source>
        <dbReference type="ARBA" id="ARBA00022448"/>
    </source>
</evidence>
<keyword evidence="7 9" id="KW-0906">Nuclear pore complex</keyword>
<evidence type="ECO:0000256" key="4">
    <source>
        <dbReference type="ARBA" id="ARBA00022816"/>
    </source>
</evidence>
<organism evidence="10 11">
    <name type="scientific">Wolfiporia cocos (strain MD-104)</name>
    <name type="common">Brown rot fungus</name>
    <dbReference type="NCBI Taxonomy" id="742152"/>
    <lineage>
        <taxon>Eukaryota</taxon>
        <taxon>Fungi</taxon>
        <taxon>Dikarya</taxon>
        <taxon>Basidiomycota</taxon>
        <taxon>Agaricomycotina</taxon>
        <taxon>Agaricomycetes</taxon>
        <taxon>Polyporales</taxon>
        <taxon>Phaeolaceae</taxon>
        <taxon>Wolfiporia</taxon>
    </lineage>
</organism>
<keyword evidence="11" id="KW-1185">Reference proteome</keyword>
<dbReference type="GO" id="GO:0031080">
    <property type="term" value="C:nuclear pore outer ring"/>
    <property type="evidence" value="ECO:0007669"/>
    <property type="project" value="TreeGrafter"/>
</dbReference>
<comment type="similarity">
    <text evidence="2 9">Belongs to the nucleoporin Nup85 family.</text>
</comment>
<keyword evidence="8 9" id="KW-0539">Nucleus</keyword>
<evidence type="ECO:0000256" key="6">
    <source>
        <dbReference type="ARBA" id="ARBA00023010"/>
    </source>
</evidence>
<keyword evidence="3 9" id="KW-0813">Transport</keyword>
<dbReference type="PANTHER" id="PTHR13373">
    <property type="entry name" value="FROUNT PROTEIN-RELATED"/>
    <property type="match status" value="1"/>
</dbReference>
<dbReference type="Proteomes" id="UP000218811">
    <property type="component" value="Unassembled WGS sequence"/>
</dbReference>
<protein>
    <recommendedName>
        <fullName evidence="9">Nuclear pore complex protein Nup85</fullName>
    </recommendedName>
</protein>
<comment type="subcellular location">
    <subcellularLocation>
        <location evidence="1 9">Nucleus</location>
        <location evidence="1 9">Nuclear pore complex</location>
    </subcellularLocation>
</comment>
<dbReference type="GO" id="GO:0017056">
    <property type="term" value="F:structural constituent of nuclear pore"/>
    <property type="evidence" value="ECO:0007669"/>
    <property type="project" value="TreeGrafter"/>
</dbReference>
<evidence type="ECO:0000256" key="8">
    <source>
        <dbReference type="ARBA" id="ARBA00023242"/>
    </source>
</evidence>
<evidence type="ECO:0000256" key="2">
    <source>
        <dbReference type="ARBA" id="ARBA00005573"/>
    </source>
</evidence>
<keyword evidence="5 9" id="KW-0653">Protein transport</keyword>
<evidence type="ECO:0000256" key="5">
    <source>
        <dbReference type="ARBA" id="ARBA00022927"/>
    </source>
</evidence>
<evidence type="ECO:0000256" key="7">
    <source>
        <dbReference type="ARBA" id="ARBA00023132"/>
    </source>
</evidence>
<reference evidence="10 11" key="1">
    <citation type="journal article" date="2012" name="Science">
        <title>The Paleozoic origin of enzymatic lignin decomposition reconstructed from 31 fungal genomes.</title>
        <authorList>
            <person name="Floudas D."/>
            <person name="Binder M."/>
            <person name="Riley R."/>
            <person name="Barry K."/>
            <person name="Blanchette R.A."/>
            <person name="Henrissat B."/>
            <person name="Martinez A.T."/>
            <person name="Otillar R."/>
            <person name="Spatafora J.W."/>
            <person name="Yadav J.S."/>
            <person name="Aerts A."/>
            <person name="Benoit I."/>
            <person name="Boyd A."/>
            <person name="Carlson A."/>
            <person name="Copeland A."/>
            <person name="Coutinho P.M."/>
            <person name="de Vries R.P."/>
            <person name="Ferreira P."/>
            <person name="Findley K."/>
            <person name="Foster B."/>
            <person name="Gaskell J."/>
            <person name="Glotzer D."/>
            <person name="Gorecki P."/>
            <person name="Heitman J."/>
            <person name="Hesse C."/>
            <person name="Hori C."/>
            <person name="Igarashi K."/>
            <person name="Jurgens J.A."/>
            <person name="Kallen N."/>
            <person name="Kersten P."/>
            <person name="Kohler A."/>
            <person name="Kuees U."/>
            <person name="Kumar T.K.A."/>
            <person name="Kuo A."/>
            <person name="LaButti K."/>
            <person name="Larrondo L.F."/>
            <person name="Lindquist E."/>
            <person name="Ling A."/>
            <person name="Lombard V."/>
            <person name="Lucas S."/>
            <person name="Lundell T."/>
            <person name="Martin R."/>
            <person name="McLaughlin D.J."/>
            <person name="Morgenstern I."/>
            <person name="Morin E."/>
            <person name="Murat C."/>
            <person name="Nagy L.G."/>
            <person name="Nolan M."/>
            <person name="Ohm R.A."/>
            <person name="Patyshakuliyeva A."/>
            <person name="Rokas A."/>
            <person name="Ruiz-Duenas F.J."/>
            <person name="Sabat G."/>
            <person name="Salamov A."/>
            <person name="Samejima M."/>
            <person name="Schmutz J."/>
            <person name="Slot J.C."/>
            <person name="St John F."/>
            <person name="Stenlid J."/>
            <person name="Sun H."/>
            <person name="Sun S."/>
            <person name="Syed K."/>
            <person name="Tsang A."/>
            <person name="Wiebenga A."/>
            <person name="Young D."/>
            <person name="Pisabarro A."/>
            <person name="Eastwood D.C."/>
            <person name="Martin F."/>
            <person name="Cullen D."/>
            <person name="Grigoriev I.V."/>
            <person name="Hibbett D.S."/>
        </authorList>
    </citation>
    <scope>NUCLEOTIDE SEQUENCE [LARGE SCALE GENOMIC DNA]</scope>
    <source>
        <strain evidence="10 11">MD-104</strain>
    </source>
</reference>
<evidence type="ECO:0000313" key="10">
    <source>
        <dbReference type="EMBL" id="PCH44067.1"/>
    </source>
</evidence>
<dbReference type="GO" id="GO:0045893">
    <property type="term" value="P:positive regulation of DNA-templated transcription"/>
    <property type="evidence" value="ECO:0007669"/>
    <property type="project" value="TreeGrafter"/>
</dbReference>
<sequence length="719" mass="81331">MSSTSDELLALVPPLFEQGRSDDFRRAGLGLAVQISPRDDCLAIHAAPYSSGSQQTSSANHNVYLARLHAPPSAERRVFVTDTSIIFAAVRKLISDTKSNTHILAEVEAAEAMSKLAHDYINFCHECCLYCSQNITRPEEIQLGVAHYSMLYDNFSLVALLYVPEPARENVPICDDLMHWLNMHHVTPSSKETERLSALECPWEDARFWPTVLRLVMRDFSHIAAVFVRMLARHPSPFVQDLSARLVPIVSSHPRLREFNSEREFVIKLRRWRDNVKTLRFELDRVPEEEREDSTADWWEWFSDIVGVLEGREEVVRRVCEELRTGWKELLAVLCMFVETRMQRTDLPDVVAQLLEEMPPDPNDVENKFQQCLFLGKPQEALEEAAKLDVWLAAHLADIMDFKQLLDPDADESGMSVRDHYVLDYAEYLHSDPTLWRITVDYMCTCGDVGAEMADQVLLRVPLKLSKPANADQASAAIRAGNLAGVLAEINASCHEHKREEVRRTICRVAAQTFTKEKEYGLAVSYYASAENWAGVGRVIDCILDEYILGGPATFAHLVAGIAPSLQTLHPTSGEGSIFIHRLRFAVRFAEFHHHKLQGHYTRAAYDLITIFQEQFAPKSWWAVLLSDAVDLLRTSNVMLFSASDIHLLICRLEDIHIATEQGATDDYLSILAKTVRSTGDMRAQQRLQNVRLILIQYHAKCAIMGVGGKTSVNGTLIY</sequence>
<dbReference type="EMBL" id="KB468157">
    <property type="protein sequence ID" value="PCH44067.1"/>
    <property type="molecule type" value="Genomic_DNA"/>
</dbReference>
<dbReference type="GO" id="GO:0006406">
    <property type="term" value="P:mRNA export from nucleus"/>
    <property type="evidence" value="ECO:0007669"/>
    <property type="project" value="TreeGrafter"/>
</dbReference>